<keyword evidence="1" id="KW-0560">Oxidoreductase</keyword>
<feature type="domain" description="NADP-dependent oxidoreductase" evidence="2">
    <location>
        <begin position="19"/>
        <end position="289"/>
    </location>
</feature>
<reference evidence="3 4" key="1">
    <citation type="submission" date="2018-02" db="EMBL/GenBank/DDBJ databases">
        <title>Genomic Encyclopedia of Archaeal and Bacterial Type Strains, Phase II (KMG-II): from individual species to whole genera.</title>
        <authorList>
            <person name="Goeker M."/>
        </authorList>
    </citation>
    <scope>NUCLEOTIDE SEQUENCE [LARGE SCALE GENOMIC DNA]</scope>
    <source>
        <strain evidence="3 4">YU 961-1</strain>
    </source>
</reference>
<dbReference type="InterPro" id="IPR023210">
    <property type="entry name" value="NADP_OxRdtase_dom"/>
</dbReference>
<protein>
    <submittedName>
        <fullName evidence="3">Aryl-alcohol dehydrogenase-like predicted oxidoreductase</fullName>
    </submittedName>
</protein>
<accession>A0A2S6H1I8</accession>
<dbReference type="SUPFAM" id="SSF51430">
    <property type="entry name" value="NAD(P)-linked oxidoreductase"/>
    <property type="match status" value="1"/>
</dbReference>
<dbReference type="EMBL" id="PTIX01000001">
    <property type="protein sequence ID" value="PPK71277.1"/>
    <property type="molecule type" value="Genomic_DNA"/>
</dbReference>
<organism evidence="3 4">
    <name type="scientific">Actinokineospora auranticolor</name>
    <dbReference type="NCBI Taxonomy" id="155976"/>
    <lineage>
        <taxon>Bacteria</taxon>
        <taxon>Bacillati</taxon>
        <taxon>Actinomycetota</taxon>
        <taxon>Actinomycetes</taxon>
        <taxon>Pseudonocardiales</taxon>
        <taxon>Pseudonocardiaceae</taxon>
        <taxon>Actinokineospora</taxon>
    </lineage>
</organism>
<dbReference type="InterPro" id="IPR036812">
    <property type="entry name" value="NAD(P)_OxRdtase_dom_sf"/>
</dbReference>
<evidence type="ECO:0000313" key="3">
    <source>
        <dbReference type="EMBL" id="PPK71277.1"/>
    </source>
</evidence>
<dbReference type="GO" id="GO:0016491">
    <property type="term" value="F:oxidoreductase activity"/>
    <property type="evidence" value="ECO:0007669"/>
    <property type="project" value="UniProtKB-KW"/>
</dbReference>
<dbReference type="RefSeq" id="WP_104476360.1">
    <property type="nucleotide sequence ID" value="NZ_CP154825.1"/>
</dbReference>
<dbReference type="AlphaFoldDB" id="A0A2S6H1I8"/>
<dbReference type="OrthoDB" id="4962752at2"/>
<name>A0A2S6H1I8_9PSEU</name>
<comment type="caution">
    <text evidence="3">The sequence shown here is derived from an EMBL/GenBank/DDBJ whole genome shotgun (WGS) entry which is preliminary data.</text>
</comment>
<dbReference type="Gene3D" id="3.20.20.100">
    <property type="entry name" value="NADP-dependent oxidoreductase domain"/>
    <property type="match status" value="1"/>
</dbReference>
<proteinExistence type="predicted"/>
<keyword evidence="4" id="KW-1185">Reference proteome</keyword>
<dbReference type="Proteomes" id="UP000239203">
    <property type="component" value="Unassembled WGS sequence"/>
</dbReference>
<evidence type="ECO:0000313" key="4">
    <source>
        <dbReference type="Proteomes" id="UP000239203"/>
    </source>
</evidence>
<evidence type="ECO:0000256" key="1">
    <source>
        <dbReference type="ARBA" id="ARBA00023002"/>
    </source>
</evidence>
<dbReference type="Pfam" id="PF00248">
    <property type="entry name" value="Aldo_ket_red"/>
    <property type="match status" value="1"/>
</dbReference>
<dbReference type="PANTHER" id="PTHR43364">
    <property type="entry name" value="NADH-SPECIFIC METHYLGLYOXAL REDUCTASE-RELATED"/>
    <property type="match status" value="1"/>
</dbReference>
<gene>
    <name evidence="3" type="ORF">CLV40_101466</name>
</gene>
<dbReference type="PANTHER" id="PTHR43364:SF4">
    <property type="entry name" value="NAD(P)-LINKED OXIDOREDUCTASE SUPERFAMILY PROTEIN"/>
    <property type="match status" value="1"/>
</dbReference>
<dbReference type="InterPro" id="IPR050523">
    <property type="entry name" value="AKR_Detox_Biosynth"/>
</dbReference>
<dbReference type="GO" id="GO:0005829">
    <property type="term" value="C:cytosol"/>
    <property type="evidence" value="ECO:0007669"/>
    <property type="project" value="TreeGrafter"/>
</dbReference>
<evidence type="ECO:0000259" key="2">
    <source>
        <dbReference type="Pfam" id="PF00248"/>
    </source>
</evidence>
<sequence length="317" mass="33538">MTPVSRKQLGTTDLEISQLSIGSWHTYDRMDFADTVALLRAAVDAGINLFDVGVYGFPGMPAVFTDVIWGAAIRAAGVAREEYLVSAKLWLEGFGADGFRPQLENALLRGGFGIADLVILGDIRRDDIVLEELVADLANLKAAGLIRAWGVNNWSASNIRKLQEIAAETGVDGPSIAQLKYSVARRSIPDGEPFGALFADGFTMQSSDVLEGGLLVGSSSGREVGRDPGGVQAAIKERAGEFAAVAEGLGTSPARLAVAFTLTHPANITTLFGATKMSQLQDNLAAVDLVAQVGAAELRALVEPFWVDRDLVNPEGP</sequence>